<protein>
    <submittedName>
        <fullName evidence="2">Uncharacterized protein</fullName>
    </submittedName>
</protein>
<evidence type="ECO:0000313" key="2">
    <source>
        <dbReference type="EnsemblPlants" id="cds.evm.model.07.444"/>
    </source>
</evidence>
<keyword evidence="3" id="KW-1185">Reference proteome</keyword>
<reference evidence="2" key="2">
    <citation type="submission" date="2021-03" db="UniProtKB">
        <authorList>
            <consortium name="EnsemblPlants"/>
        </authorList>
    </citation>
    <scope>IDENTIFICATION</scope>
</reference>
<sequence length="157" mass="17331">MVNTRRTPIIAFASSSLPQDPLTVDPYIHVRATIGISTNTADVVKPAISVGTMNLATIAGQVDTNILVDLNNQPLPPREDPLLEPPTEGRTHEDQPLGTTTGPRPLYYVRETVPRIGEPTIGESRVDSRKNLELARLREVVCQMDQVKPTPKWTYLP</sequence>
<dbReference type="EMBL" id="UZAU01000635">
    <property type="status" value="NOT_ANNOTATED_CDS"/>
    <property type="molecule type" value="Genomic_DNA"/>
</dbReference>
<feature type="compositionally biased region" description="Basic and acidic residues" evidence="1">
    <location>
        <begin position="77"/>
        <end position="95"/>
    </location>
</feature>
<name>A0A803Q535_CANSA</name>
<evidence type="ECO:0000313" key="3">
    <source>
        <dbReference type="Proteomes" id="UP000596661"/>
    </source>
</evidence>
<evidence type="ECO:0000256" key="1">
    <source>
        <dbReference type="SAM" id="MobiDB-lite"/>
    </source>
</evidence>
<organism evidence="2 3">
    <name type="scientific">Cannabis sativa</name>
    <name type="common">Hemp</name>
    <name type="synonym">Marijuana</name>
    <dbReference type="NCBI Taxonomy" id="3483"/>
    <lineage>
        <taxon>Eukaryota</taxon>
        <taxon>Viridiplantae</taxon>
        <taxon>Streptophyta</taxon>
        <taxon>Embryophyta</taxon>
        <taxon>Tracheophyta</taxon>
        <taxon>Spermatophyta</taxon>
        <taxon>Magnoliopsida</taxon>
        <taxon>eudicotyledons</taxon>
        <taxon>Gunneridae</taxon>
        <taxon>Pentapetalae</taxon>
        <taxon>rosids</taxon>
        <taxon>fabids</taxon>
        <taxon>Rosales</taxon>
        <taxon>Cannabaceae</taxon>
        <taxon>Cannabis</taxon>
    </lineage>
</organism>
<proteinExistence type="predicted"/>
<accession>A0A803Q535</accession>
<dbReference type="Gramene" id="evm.model.07.444">
    <property type="protein sequence ID" value="cds.evm.model.07.444"/>
    <property type="gene ID" value="evm.TU.07.444"/>
</dbReference>
<feature type="region of interest" description="Disordered" evidence="1">
    <location>
        <begin position="71"/>
        <end position="105"/>
    </location>
</feature>
<dbReference type="AlphaFoldDB" id="A0A803Q535"/>
<reference evidence="2" key="1">
    <citation type="submission" date="2018-11" db="EMBL/GenBank/DDBJ databases">
        <authorList>
            <person name="Grassa J C."/>
        </authorList>
    </citation>
    <scope>NUCLEOTIDE SEQUENCE [LARGE SCALE GENOMIC DNA]</scope>
</reference>
<dbReference type="Proteomes" id="UP000596661">
    <property type="component" value="Chromosome 7"/>
</dbReference>
<dbReference type="EnsemblPlants" id="evm.model.07.444">
    <property type="protein sequence ID" value="cds.evm.model.07.444"/>
    <property type="gene ID" value="evm.TU.07.444"/>
</dbReference>